<dbReference type="PANTHER" id="PTHR48059:SF4">
    <property type="entry name" value="POLYGALACTURONASE INHIBITOR 1-RELATED"/>
    <property type="match status" value="1"/>
</dbReference>
<dbReference type="Gene3D" id="3.80.10.10">
    <property type="entry name" value="Ribonuclease Inhibitor"/>
    <property type="match status" value="1"/>
</dbReference>
<dbReference type="PANTHER" id="PTHR48059">
    <property type="entry name" value="POLYGALACTURONASE INHIBITOR 1"/>
    <property type="match status" value="1"/>
</dbReference>
<keyword evidence="2" id="KW-0433">Leucine-rich repeat</keyword>
<dbReference type="EMBL" id="JXTB01000775">
    <property type="protein sequence ID" value="PON32869.1"/>
    <property type="molecule type" value="Genomic_DNA"/>
</dbReference>
<dbReference type="OrthoDB" id="676979at2759"/>
<evidence type="ECO:0000313" key="8">
    <source>
        <dbReference type="Proteomes" id="UP000237105"/>
    </source>
</evidence>
<comment type="similarity">
    <text evidence="4">Belongs to the polygalacturonase-inhibiting protein family.</text>
</comment>
<feature type="signal peptide" evidence="5">
    <location>
        <begin position="1"/>
        <end position="24"/>
    </location>
</feature>
<proteinExistence type="inferred from homology"/>
<name>A0A2P5A8M0_PARAD</name>
<dbReference type="PROSITE" id="PS51450">
    <property type="entry name" value="LRR"/>
    <property type="match status" value="1"/>
</dbReference>
<keyword evidence="3" id="KW-0677">Repeat</keyword>
<dbReference type="Pfam" id="PF00560">
    <property type="entry name" value="LRR_1"/>
    <property type="match status" value="2"/>
</dbReference>
<dbReference type="InterPro" id="IPR001611">
    <property type="entry name" value="Leu-rich_rpt"/>
</dbReference>
<evidence type="ECO:0000256" key="4">
    <source>
        <dbReference type="ARBA" id="ARBA00038043"/>
    </source>
</evidence>
<evidence type="ECO:0000256" key="3">
    <source>
        <dbReference type="ARBA" id="ARBA00022737"/>
    </source>
</evidence>
<dbReference type="Pfam" id="PF08263">
    <property type="entry name" value="LRRNT_2"/>
    <property type="match status" value="1"/>
</dbReference>
<dbReference type="PRINTS" id="PR00019">
    <property type="entry name" value="LEURICHRPT"/>
</dbReference>
<keyword evidence="5" id="KW-0732">Signal</keyword>
<sequence>MDTPLLNYLLTLLFFSTFLHPSLSADQLCNPRDKRVLLRIKRAFNNPKVLASWDPHTDCCQWNCVTCHHESHRINSLIVSGGLPGHVTPHIGDLPYLETLVLLKHSDMVGPIPGAITKLKRLTSLTVSWTNISGPVPNFLSQLRSLTSLDLSFNNLTGPIPGSLALLPNLTSLHLDRNKLTGPIPASFGQFRGSDFYLYLSHNRLAGQIPSSLGTKRDFSHVDLSRNRLEGDASFLFGSRKRVHAVDLSRNLLKFDLSKVRFSKRLTWLDLNHNLINGSLPFGLTALDFQSLNVSYNRLCGSIPVGGELQRFGYTAYFHNTCLCGSPLGSCQ</sequence>
<dbReference type="STRING" id="3476.A0A2P5A8M0"/>
<feature type="chain" id="PRO_5015133600" evidence="5">
    <location>
        <begin position="25"/>
        <end position="332"/>
    </location>
</feature>
<feature type="domain" description="Leucine-rich repeat-containing N-terminal plant-type" evidence="6">
    <location>
        <begin position="31"/>
        <end position="67"/>
    </location>
</feature>
<dbReference type="AlphaFoldDB" id="A0A2P5A8M0"/>
<dbReference type="Pfam" id="PF13855">
    <property type="entry name" value="LRR_8"/>
    <property type="match status" value="1"/>
</dbReference>
<organism evidence="7 8">
    <name type="scientific">Parasponia andersonii</name>
    <name type="common">Sponia andersonii</name>
    <dbReference type="NCBI Taxonomy" id="3476"/>
    <lineage>
        <taxon>Eukaryota</taxon>
        <taxon>Viridiplantae</taxon>
        <taxon>Streptophyta</taxon>
        <taxon>Embryophyta</taxon>
        <taxon>Tracheophyta</taxon>
        <taxon>Spermatophyta</taxon>
        <taxon>Magnoliopsida</taxon>
        <taxon>eudicotyledons</taxon>
        <taxon>Gunneridae</taxon>
        <taxon>Pentapetalae</taxon>
        <taxon>rosids</taxon>
        <taxon>fabids</taxon>
        <taxon>Rosales</taxon>
        <taxon>Cannabaceae</taxon>
        <taxon>Parasponia</taxon>
    </lineage>
</organism>
<evidence type="ECO:0000256" key="5">
    <source>
        <dbReference type="SAM" id="SignalP"/>
    </source>
</evidence>
<evidence type="ECO:0000256" key="2">
    <source>
        <dbReference type="ARBA" id="ARBA00022614"/>
    </source>
</evidence>
<dbReference type="FunFam" id="3.80.10.10:FF:000348">
    <property type="entry name" value="Polygalacturonase inhibitor 1"/>
    <property type="match status" value="1"/>
</dbReference>
<evidence type="ECO:0000259" key="6">
    <source>
        <dbReference type="Pfam" id="PF08263"/>
    </source>
</evidence>
<dbReference type="Proteomes" id="UP000237105">
    <property type="component" value="Unassembled WGS sequence"/>
</dbReference>
<evidence type="ECO:0000313" key="7">
    <source>
        <dbReference type="EMBL" id="PON32869.1"/>
    </source>
</evidence>
<accession>A0A2P5A8M0</accession>
<reference evidence="8" key="1">
    <citation type="submission" date="2016-06" db="EMBL/GenBank/DDBJ databases">
        <title>Parallel loss of symbiosis genes in relatives of nitrogen-fixing non-legume Parasponia.</title>
        <authorList>
            <person name="Van Velzen R."/>
            <person name="Holmer R."/>
            <person name="Bu F."/>
            <person name="Rutten L."/>
            <person name="Van Zeijl A."/>
            <person name="Liu W."/>
            <person name="Santuari L."/>
            <person name="Cao Q."/>
            <person name="Sharma T."/>
            <person name="Shen D."/>
            <person name="Roswanjaya Y."/>
            <person name="Wardhani T."/>
            <person name="Kalhor M.S."/>
            <person name="Jansen J."/>
            <person name="Van den Hoogen J."/>
            <person name="Gungor B."/>
            <person name="Hartog M."/>
            <person name="Hontelez J."/>
            <person name="Verver J."/>
            <person name="Yang W.-C."/>
            <person name="Schijlen E."/>
            <person name="Repin R."/>
            <person name="Schilthuizen M."/>
            <person name="Schranz E."/>
            <person name="Heidstra R."/>
            <person name="Miyata K."/>
            <person name="Fedorova E."/>
            <person name="Kohlen W."/>
            <person name="Bisseling T."/>
            <person name="Smit S."/>
            <person name="Geurts R."/>
        </authorList>
    </citation>
    <scope>NUCLEOTIDE SEQUENCE [LARGE SCALE GENOMIC DNA]</scope>
    <source>
        <strain evidence="8">cv. WU1-14</strain>
    </source>
</reference>
<evidence type="ECO:0000256" key="1">
    <source>
        <dbReference type="ARBA" id="ARBA00004196"/>
    </source>
</evidence>
<keyword evidence="8" id="KW-1185">Reference proteome</keyword>
<dbReference type="InterPro" id="IPR051848">
    <property type="entry name" value="PGIP"/>
</dbReference>
<dbReference type="SUPFAM" id="SSF52058">
    <property type="entry name" value="L domain-like"/>
    <property type="match status" value="1"/>
</dbReference>
<gene>
    <name evidence="7" type="ORF">PanWU01x14_357480</name>
</gene>
<dbReference type="InterPro" id="IPR013210">
    <property type="entry name" value="LRR_N_plant-typ"/>
</dbReference>
<comment type="subcellular location">
    <subcellularLocation>
        <location evidence="1">Cell envelope</location>
    </subcellularLocation>
</comment>
<comment type="caution">
    <text evidence="7">The sequence shown here is derived from an EMBL/GenBank/DDBJ whole genome shotgun (WGS) entry which is preliminary data.</text>
</comment>
<dbReference type="InterPro" id="IPR032675">
    <property type="entry name" value="LRR_dom_sf"/>
</dbReference>
<protein>
    <submittedName>
        <fullName evidence="7">LRR domain containing protein</fullName>
    </submittedName>
</protein>